<dbReference type="SUPFAM" id="SSF46689">
    <property type="entry name" value="Homeodomain-like"/>
    <property type="match status" value="1"/>
</dbReference>
<gene>
    <name evidence="4" type="ORF">WMW72_13465</name>
</gene>
<dbReference type="InterPro" id="IPR009057">
    <property type="entry name" value="Homeodomain-like_sf"/>
</dbReference>
<dbReference type="RefSeq" id="WP_341415997.1">
    <property type="nucleotide sequence ID" value="NZ_JBBPCC010000007.1"/>
</dbReference>
<dbReference type="InterPro" id="IPR050624">
    <property type="entry name" value="HTH-type_Tx_Regulator"/>
</dbReference>
<dbReference type="PANTHER" id="PTHR43479:SF11">
    <property type="entry name" value="ACREF_ENVCD OPERON REPRESSOR-RELATED"/>
    <property type="match status" value="1"/>
</dbReference>
<organism evidence="4 5">
    <name type="scientific">Paenibacillus filicis</name>
    <dbReference type="NCBI Taxonomy" id="669464"/>
    <lineage>
        <taxon>Bacteria</taxon>
        <taxon>Bacillati</taxon>
        <taxon>Bacillota</taxon>
        <taxon>Bacilli</taxon>
        <taxon>Bacillales</taxon>
        <taxon>Paenibacillaceae</taxon>
        <taxon>Paenibacillus</taxon>
    </lineage>
</organism>
<evidence type="ECO:0000256" key="1">
    <source>
        <dbReference type="ARBA" id="ARBA00023125"/>
    </source>
</evidence>
<name>A0ABU9DL08_9BACL</name>
<feature type="domain" description="HTH tetR-type" evidence="3">
    <location>
        <begin position="14"/>
        <end position="74"/>
    </location>
</feature>
<dbReference type="Pfam" id="PF00440">
    <property type="entry name" value="TetR_N"/>
    <property type="match status" value="1"/>
</dbReference>
<evidence type="ECO:0000313" key="5">
    <source>
        <dbReference type="Proteomes" id="UP001469365"/>
    </source>
</evidence>
<dbReference type="EMBL" id="JBBPCC010000007">
    <property type="protein sequence ID" value="MEK8128907.1"/>
    <property type="molecule type" value="Genomic_DNA"/>
</dbReference>
<dbReference type="PRINTS" id="PR00455">
    <property type="entry name" value="HTHTETR"/>
</dbReference>
<dbReference type="Gene3D" id="1.10.357.10">
    <property type="entry name" value="Tetracycline Repressor, domain 2"/>
    <property type="match status" value="1"/>
</dbReference>
<feature type="DNA-binding region" description="H-T-H motif" evidence="2">
    <location>
        <begin position="37"/>
        <end position="56"/>
    </location>
</feature>
<evidence type="ECO:0000256" key="2">
    <source>
        <dbReference type="PROSITE-ProRule" id="PRU00335"/>
    </source>
</evidence>
<proteinExistence type="predicted"/>
<evidence type="ECO:0000313" key="4">
    <source>
        <dbReference type="EMBL" id="MEK8128907.1"/>
    </source>
</evidence>
<dbReference type="PROSITE" id="PS50977">
    <property type="entry name" value="HTH_TETR_2"/>
    <property type="match status" value="1"/>
</dbReference>
<keyword evidence="5" id="KW-1185">Reference proteome</keyword>
<protein>
    <submittedName>
        <fullName evidence="4">Helix-turn-helix domain-containing protein</fullName>
    </submittedName>
</protein>
<reference evidence="4 5" key="1">
    <citation type="submission" date="2024-04" db="EMBL/GenBank/DDBJ databases">
        <title>draft genome sequnece of Paenibacillus filicis.</title>
        <authorList>
            <person name="Kim D.-U."/>
        </authorList>
    </citation>
    <scope>NUCLEOTIDE SEQUENCE [LARGE SCALE GENOMIC DNA]</scope>
    <source>
        <strain evidence="4 5">KACC14197</strain>
    </source>
</reference>
<evidence type="ECO:0000259" key="3">
    <source>
        <dbReference type="PROSITE" id="PS50977"/>
    </source>
</evidence>
<dbReference type="PANTHER" id="PTHR43479">
    <property type="entry name" value="ACREF/ENVCD OPERON REPRESSOR-RELATED"/>
    <property type="match status" value="1"/>
</dbReference>
<accession>A0ABU9DL08</accession>
<sequence>MSPRTKEQNEEIRKQRTQEILQAAILVYAEKGYAASEIGDIAERAGLARGLVYHYFKNKQTLFRELYTYMMEGTNRFTKSHFEQEGSAFDLFHTYARLVCNQVLEKPAISRFYMRISLDVHYLFTPEEFSPFDWMKGFMRPMTEAIEKGMSQQSIRQGDASLMAAQFWGGVSQGMNYLDRLQQELLSQEIPVQEQRERLEAAIKQVVDSALAIIRPA</sequence>
<dbReference type="InterPro" id="IPR001647">
    <property type="entry name" value="HTH_TetR"/>
</dbReference>
<dbReference type="Proteomes" id="UP001469365">
    <property type="component" value="Unassembled WGS sequence"/>
</dbReference>
<keyword evidence="1 2" id="KW-0238">DNA-binding</keyword>
<comment type="caution">
    <text evidence="4">The sequence shown here is derived from an EMBL/GenBank/DDBJ whole genome shotgun (WGS) entry which is preliminary data.</text>
</comment>